<evidence type="ECO:0000256" key="2">
    <source>
        <dbReference type="ARBA" id="ARBA00022737"/>
    </source>
</evidence>
<protein>
    <submittedName>
        <fullName evidence="4">Uncharacterized protein</fullName>
    </submittedName>
</protein>
<name>A0A4U2Z485_9BACT</name>
<evidence type="ECO:0000256" key="3">
    <source>
        <dbReference type="PROSITE-ProRule" id="PRU00221"/>
    </source>
</evidence>
<dbReference type="SMART" id="SM00320">
    <property type="entry name" value="WD40"/>
    <property type="match status" value="7"/>
</dbReference>
<dbReference type="PROSITE" id="PS50082">
    <property type="entry name" value="WD_REPEATS_2"/>
    <property type="match status" value="5"/>
</dbReference>
<dbReference type="EMBL" id="SZPX01000006">
    <property type="protein sequence ID" value="TKI69046.1"/>
    <property type="molecule type" value="Genomic_DNA"/>
</dbReference>
<dbReference type="PROSITE" id="PS50294">
    <property type="entry name" value="WD_REPEATS_REGION"/>
    <property type="match status" value="4"/>
</dbReference>
<dbReference type="InterPro" id="IPR015943">
    <property type="entry name" value="WD40/YVTN_repeat-like_dom_sf"/>
</dbReference>
<sequence>MDKMKNNLTTTNQNAKLALIKSKSLLNITNGLLANRSSKELIESFENFRFSLNLGYSNSVSCITITHDGKYIVRASLHGTIKLCEISSGMELRTFKGHGSQIFSIATTPNGKYLASGGWGSTIKLWDISSGKELRTFDGHSDSVNSLAIAPNGKYIASGNGVPLTNGIIKLWDINSGEELLTFNAHKSGVSSIAITTDGNYILSSDDYFNREEDDVDYHDYADQYHDVADGIIRMWDINNGKLARSFFGHSRSVSSMAITPDGKYIVSGSWDKTIKLWNINSGEDVRTFEGHSRSVSSIAITPDGKYIISGSADKTIKLWNINSGKDVRTFEGHKSGVSSIAITPDGKYIVSGSYDGTIKLWEINSGKLLCSYAAYEDGEWLSWTPDGYYNCSNGAYQYFSFVDDSKDTLEAVPQNHPIYKAKKKEILLSDYIGGANPYAKNSPHTDMPEIDIDDDEIPF</sequence>
<comment type="caution">
    <text evidence="4">The sequence shown here is derived from an EMBL/GenBank/DDBJ whole genome shotgun (WGS) entry which is preliminary data.</text>
</comment>
<dbReference type="CDD" id="cd00200">
    <property type="entry name" value="WD40"/>
    <property type="match status" value="1"/>
</dbReference>
<proteinExistence type="predicted"/>
<dbReference type="InterPro" id="IPR011047">
    <property type="entry name" value="Quinoprotein_ADH-like_sf"/>
</dbReference>
<dbReference type="PANTHER" id="PTHR19879:SF9">
    <property type="entry name" value="TRANSCRIPTION INITIATION FACTOR TFIID SUBUNIT 5"/>
    <property type="match status" value="1"/>
</dbReference>
<feature type="repeat" description="WD" evidence="3">
    <location>
        <begin position="331"/>
        <end position="372"/>
    </location>
</feature>
<dbReference type="InterPro" id="IPR001680">
    <property type="entry name" value="WD40_rpt"/>
</dbReference>
<dbReference type="AlphaFoldDB" id="A0A4U2Z485"/>
<dbReference type="PROSITE" id="PS00678">
    <property type="entry name" value="WD_REPEATS_1"/>
    <property type="match status" value="3"/>
</dbReference>
<keyword evidence="1 3" id="KW-0853">WD repeat</keyword>
<feature type="repeat" description="WD" evidence="3">
    <location>
        <begin position="247"/>
        <end position="288"/>
    </location>
</feature>
<organism evidence="4 5">
    <name type="scientific">Sulfurimonas crateris</name>
    <dbReference type="NCBI Taxonomy" id="2574727"/>
    <lineage>
        <taxon>Bacteria</taxon>
        <taxon>Pseudomonadati</taxon>
        <taxon>Campylobacterota</taxon>
        <taxon>Epsilonproteobacteria</taxon>
        <taxon>Campylobacterales</taxon>
        <taxon>Sulfurimonadaceae</taxon>
        <taxon>Sulfurimonas</taxon>
    </lineage>
</organism>
<dbReference type="OrthoDB" id="5368705at2"/>
<reference evidence="4 5" key="1">
    <citation type="submission" date="2019-04" db="EMBL/GenBank/DDBJ databases">
        <title>Sulfurimonas crateris sp. nov. a facultative anaerobic sulfur-oxidizing chemolithautotrophic bacterium isolated from a terrestrial mud vulcano.</title>
        <authorList>
            <person name="Ratnikova N.M."/>
            <person name="Slobodkin A.I."/>
            <person name="Merkel A.Y."/>
            <person name="Novikov A."/>
            <person name="Bonch-Osmolovskaya E.A."/>
            <person name="Slobodkina G.B."/>
        </authorList>
    </citation>
    <scope>NUCLEOTIDE SEQUENCE [LARGE SCALE GENOMIC DNA]</scope>
    <source>
        <strain evidence="4 5">SN118</strain>
    </source>
</reference>
<evidence type="ECO:0000313" key="4">
    <source>
        <dbReference type="EMBL" id="TKI69046.1"/>
    </source>
</evidence>
<keyword evidence="5" id="KW-1185">Reference proteome</keyword>
<dbReference type="InterPro" id="IPR019775">
    <property type="entry name" value="WD40_repeat_CS"/>
</dbReference>
<feature type="repeat" description="WD" evidence="3">
    <location>
        <begin position="137"/>
        <end position="182"/>
    </location>
</feature>
<dbReference type="PANTHER" id="PTHR19879">
    <property type="entry name" value="TRANSCRIPTION INITIATION FACTOR TFIID"/>
    <property type="match status" value="1"/>
</dbReference>
<gene>
    <name evidence="4" type="ORF">FCU45_08785</name>
</gene>
<accession>A0A4U2Z485</accession>
<feature type="repeat" description="WD" evidence="3">
    <location>
        <begin position="95"/>
        <end position="136"/>
    </location>
</feature>
<evidence type="ECO:0000256" key="1">
    <source>
        <dbReference type="ARBA" id="ARBA00022574"/>
    </source>
</evidence>
<dbReference type="Proteomes" id="UP000309561">
    <property type="component" value="Unassembled WGS sequence"/>
</dbReference>
<feature type="repeat" description="WD" evidence="3">
    <location>
        <begin position="289"/>
        <end position="330"/>
    </location>
</feature>
<dbReference type="Gene3D" id="2.130.10.10">
    <property type="entry name" value="YVTN repeat-like/Quinoprotein amine dehydrogenase"/>
    <property type="match status" value="3"/>
</dbReference>
<dbReference type="Pfam" id="PF00400">
    <property type="entry name" value="WD40"/>
    <property type="match status" value="7"/>
</dbReference>
<dbReference type="PRINTS" id="PR00320">
    <property type="entry name" value="GPROTEINBRPT"/>
</dbReference>
<keyword evidence="2" id="KW-0677">Repeat</keyword>
<dbReference type="InterPro" id="IPR020472">
    <property type="entry name" value="WD40_PAC1"/>
</dbReference>
<dbReference type="SUPFAM" id="SSF50998">
    <property type="entry name" value="Quinoprotein alcohol dehydrogenase-like"/>
    <property type="match status" value="1"/>
</dbReference>
<evidence type="ECO:0000313" key="5">
    <source>
        <dbReference type="Proteomes" id="UP000309561"/>
    </source>
</evidence>